<gene>
    <name evidence="3" type="ORF">A1O9_04118</name>
</gene>
<keyword evidence="4" id="KW-1185">Reference proteome</keyword>
<dbReference type="VEuPathDB" id="FungiDB:A1O9_04118"/>
<dbReference type="PANTHER" id="PTHR46355:SF1">
    <property type="entry name" value="STING ER EXIT PROTEIN"/>
    <property type="match status" value="1"/>
</dbReference>
<evidence type="ECO:0000259" key="2">
    <source>
        <dbReference type="Pfam" id="PF25809"/>
    </source>
</evidence>
<feature type="non-terminal residue" evidence="3">
    <location>
        <position position="1"/>
    </location>
</feature>
<dbReference type="HOGENOM" id="CLU_099097_1_0_1"/>
<evidence type="ECO:0000313" key="3">
    <source>
        <dbReference type="EMBL" id="KEF59274.1"/>
    </source>
</evidence>
<accession>A0A072PGR4</accession>
<dbReference type="STRING" id="1182545.A0A072PGR4"/>
<reference evidence="3 4" key="1">
    <citation type="submission" date="2013-03" db="EMBL/GenBank/DDBJ databases">
        <title>The Genome Sequence of Exophiala aquamarina CBS 119918.</title>
        <authorList>
            <consortium name="The Broad Institute Genomics Platform"/>
            <person name="Cuomo C."/>
            <person name="de Hoog S."/>
            <person name="Gorbushina A."/>
            <person name="Walker B."/>
            <person name="Young S.K."/>
            <person name="Zeng Q."/>
            <person name="Gargeya S."/>
            <person name="Fitzgerald M."/>
            <person name="Haas B."/>
            <person name="Abouelleil A."/>
            <person name="Allen A.W."/>
            <person name="Alvarado L."/>
            <person name="Arachchi H.M."/>
            <person name="Berlin A.M."/>
            <person name="Chapman S.B."/>
            <person name="Gainer-Dewar J."/>
            <person name="Goldberg J."/>
            <person name="Griggs A."/>
            <person name="Gujja S."/>
            <person name="Hansen M."/>
            <person name="Howarth C."/>
            <person name="Imamovic A."/>
            <person name="Ireland A."/>
            <person name="Larimer J."/>
            <person name="McCowan C."/>
            <person name="Murphy C."/>
            <person name="Pearson M."/>
            <person name="Poon T.W."/>
            <person name="Priest M."/>
            <person name="Roberts A."/>
            <person name="Saif S."/>
            <person name="Shea T."/>
            <person name="Sisk P."/>
            <person name="Sykes S."/>
            <person name="Wortman J."/>
            <person name="Nusbaum C."/>
            <person name="Birren B."/>
        </authorList>
    </citation>
    <scope>NUCLEOTIDE SEQUENCE [LARGE SCALE GENOMIC DNA]</scope>
    <source>
        <strain evidence="3 4">CBS 119918</strain>
    </source>
</reference>
<dbReference type="GO" id="GO:0006888">
    <property type="term" value="P:endoplasmic reticulum to Golgi vesicle-mediated transport"/>
    <property type="evidence" value="ECO:0007669"/>
    <property type="project" value="TreeGrafter"/>
</dbReference>
<sequence length="138" mass="15101">PFKTYHCLCSNLVVATIHSLESLPRRSEPVQDRALIIPSSTTISTSSDIGTDDASTQSITSALLNVLPDRRPIIVQREDGFEKRILLRCGRCKLVLGYVMDALQTSSSIYLLPGGLVETAEMVKGTRPEVPAWAEQMG</sequence>
<dbReference type="GeneID" id="25279051"/>
<dbReference type="OrthoDB" id="418131at2759"/>
<dbReference type="Pfam" id="PF25809">
    <property type="entry name" value="STEEP1"/>
    <property type="match status" value="1"/>
</dbReference>
<organism evidence="3 4">
    <name type="scientific">Exophiala aquamarina CBS 119918</name>
    <dbReference type="NCBI Taxonomy" id="1182545"/>
    <lineage>
        <taxon>Eukaryota</taxon>
        <taxon>Fungi</taxon>
        <taxon>Dikarya</taxon>
        <taxon>Ascomycota</taxon>
        <taxon>Pezizomycotina</taxon>
        <taxon>Eurotiomycetes</taxon>
        <taxon>Chaetothyriomycetidae</taxon>
        <taxon>Chaetothyriales</taxon>
        <taxon>Herpotrichiellaceae</taxon>
        <taxon>Exophiala</taxon>
    </lineage>
</organism>
<dbReference type="GO" id="GO:0090158">
    <property type="term" value="P:endoplasmic reticulum membrane organization"/>
    <property type="evidence" value="ECO:0007669"/>
    <property type="project" value="TreeGrafter"/>
</dbReference>
<evidence type="ECO:0000313" key="4">
    <source>
        <dbReference type="Proteomes" id="UP000027920"/>
    </source>
</evidence>
<dbReference type="EMBL" id="AMGV01000003">
    <property type="protein sequence ID" value="KEF59274.1"/>
    <property type="molecule type" value="Genomic_DNA"/>
</dbReference>
<comment type="caution">
    <text evidence="3">The sequence shown here is derived from an EMBL/GenBank/DDBJ whole genome shotgun (WGS) entry which is preliminary data.</text>
</comment>
<dbReference type="Proteomes" id="UP000027920">
    <property type="component" value="Unassembled WGS sequence"/>
</dbReference>
<comment type="similarity">
    <text evidence="1">Belongs to the STEEP1 family.</text>
</comment>
<dbReference type="AlphaFoldDB" id="A0A072PGR4"/>
<feature type="domain" description="STEEP1" evidence="2">
    <location>
        <begin position="2"/>
        <end position="124"/>
    </location>
</feature>
<dbReference type="InterPro" id="IPR029704">
    <property type="entry name" value="STEEP-like"/>
</dbReference>
<protein>
    <recommendedName>
        <fullName evidence="2">STEEP1 domain-containing protein</fullName>
    </recommendedName>
</protein>
<dbReference type="PANTHER" id="PTHR46355">
    <property type="entry name" value="UPF0428 PROTEIN CXORF56"/>
    <property type="match status" value="1"/>
</dbReference>
<dbReference type="GO" id="GO:0005737">
    <property type="term" value="C:cytoplasm"/>
    <property type="evidence" value="ECO:0007669"/>
    <property type="project" value="GOC"/>
</dbReference>
<proteinExistence type="inferred from homology"/>
<dbReference type="RefSeq" id="XP_013261864.1">
    <property type="nucleotide sequence ID" value="XM_013406410.1"/>
</dbReference>
<name>A0A072PGR4_9EURO</name>
<evidence type="ECO:0000256" key="1">
    <source>
        <dbReference type="ARBA" id="ARBA00024205"/>
    </source>
</evidence>
<dbReference type="InterPro" id="IPR057965">
    <property type="entry name" value="STEEP1_dom"/>
</dbReference>